<accession>A0ABR8Q2M6</accession>
<gene>
    <name evidence="1" type="ORF">H9660_05865</name>
</gene>
<keyword evidence="2" id="KW-1185">Reference proteome</keyword>
<organism evidence="1 2">
    <name type="scientific">Clostridium gallinarum</name>
    <dbReference type="NCBI Taxonomy" id="2762246"/>
    <lineage>
        <taxon>Bacteria</taxon>
        <taxon>Bacillati</taxon>
        <taxon>Bacillota</taxon>
        <taxon>Clostridia</taxon>
        <taxon>Eubacteriales</taxon>
        <taxon>Clostridiaceae</taxon>
        <taxon>Clostridium</taxon>
    </lineage>
</organism>
<evidence type="ECO:0000313" key="2">
    <source>
        <dbReference type="Proteomes" id="UP000640335"/>
    </source>
</evidence>
<dbReference type="EMBL" id="JACSQZ010000014">
    <property type="protein sequence ID" value="MBD7914667.1"/>
    <property type="molecule type" value="Genomic_DNA"/>
</dbReference>
<proteinExistence type="predicted"/>
<comment type="caution">
    <text evidence="1">The sequence shown here is derived from an EMBL/GenBank/DDBJ whole genome shotgun (WGS) entry which is preliminary data.</text>
</comment>
<protein>
    <submittedName>
        <fullName evidence="1">Uncharacterized protein</fullName>
    </submittedName>
</protein>
<reference evidence="1 2" key="1">
    <citation type="submission" date="2020-08" db="EMBL/GenBank/DDBJ databases">
        <title>A Genomic Blueprint of the Chicken Gut Microbiome.</title>
        <authorList>
            <person name="Gilroy R."/>
            <person name="Ravi A."/>
            <person name="Getino M."/>
            <person name="Pursley I."/>
            <person name="Horton D.L."/>
            <person name="Alikhan N.-F."/>
            <person name="Baker D."/>
            <person name="Gharbi K."/>
            <person name="Hall N."/>
            <person name="Watson M."/>
            <person name="Adriaenssens E.M."/>
            <person name="Foster-Nyarko E."/>
            <person name="Jarju S."/>
            <person name="Secka A."/>
            <person name="Antonio M."/>
            <person name="Oren A."/>
            <person name="Chaudhuri R."/>
            <person name="La Ragione R.M."/>
            <person name="Hildebrand F."/>
            <person name="Pallen M.J."/>
        </authorList>
    </citation>
    <scope>NUCLEOTIDE SEQUENCE [LARGE SCALE GENOMIC DNA]</scope>
    <source>
        <strain evidence="1 2">Sa3CUN1</strain>
    </source>
</reference>
<sequence length="104" mass="12168">MREIELDLFTDMMKIYRETDAQCNFKAAGFFQMIQTEGAITTAKEIINNSEVTEGFIKLAECNRLDLSLEALVIQDKYKELFTPKERKICINRLKKHGYKEILK</sequence>
<dbReference type="RefSeq" id="WP_191749431.1">
    <property type="nucleotide sequence ID" value="NZ_JACSQZ010000014.1"/>
</dbReference>
<evidence type="ECO:0000313" key="1">
    <source>
        <dbReference type="EMBL" id="MBD7914667.1"/>
    </source>
</evidence>
<dbReference type="Proteomes" id="UP000640335">
    <property type="component" value="Unassembled WGS sequence"/>
</dbReference>
<name>A0ABR8Q2M6_9CLOT</name>